<dbReference type="Proteomes" id="UP001219933">
    <property type="component" value="Chromosome 1"/>
</dbReference>
<evidence type="ECO:0000313" key="2">
    <source>
        <dbReference type="EMBL" id="WFD33970.1"/>
    </source>
</evidence>
<name>A0AAF0EPK4_9BASI</name>
<keyword evidence="3" id="KW-1185">Reference proteome</keyword>
<reference evidence="2" key="1">
    <citation type="submission" date="2023-03" db="EMBL/GenBank/DDBJ databases">
        <title>Mating type loci evolution in Malassezia.</title>
        <authorList>
            <person name="Coelho M.A."/>
        </authorList>
    </citation>
    <scope>NUCLEOTIDE SEQUENCE</scope>
    <source>
        <strain evidence="2">CBS 11721</strain>
    </source>
</reference>
<organism evidence="2 3">
    <name type="scientific">Malassezia cuniculi</name>
    <dbReference type="NCBI Taxonomy" id="948313"/>
    <lineage>
        <taxon>Eukaryota</taxon>
        <taxon>Fungi</taxon>
        <taxon>Dikarya</taxon>
        <taxon>Basidiomycota</taxon>
        <taxon>Ustilaginomycotina</taxon>
        <taxon>Malasseziomycetes</taxon>
        <taxon>Malasseziales</taxon>
        <taxon>Malasseziaceae</taxon>
        <taxon>Malassezia</taxon>
    </lineage>
</organism>
<dbReference type="AlphaFoldDB" id="A0AAF0EPK4"/>
<dbReference type="EMBL" id="CP119877">
    <property type="protein sequence ID" value="WFD33970.1"/>
    <property type="molecule type" value="Genomic_DNA"/>
</dbReference>
<evidence type="ECO:0000256" key="1">
    <source>
        <dbReference type="SAM" id="MobiDB-lite"/>
    </source>
</evidence>
<accession>A0AAF0EPK4</accession>
<protein>
    <submittedName>
        <fullName evidence="2">Enhancer of mRNA decapping</fullName>
    </submittedName>
</protein>
<evidence type="ECO:0000313" key="3">
    <source>
        <dbReference type="Proteomes" id="UP001219933"/>
    </source>
</evidence>
<feature type="region of interest" description="Disordered" evidence="1">
    <location>
        <begin position="244"/>
        <end position="267"/>
    </location>
</feature>
<proteinExistence type="predicted"/>
<sequence>MPAFVGHAHGPVLTLLFADAATQHKALARIEAFYESSTCGTYLTCEQAVNERVCKGYEAFNFPVDALSRWLDALKVAAPPVEEDEPWWKGACTEEECEFIQYVYDTSVLNECRYIISSLIAQADTSLAHERLHALYALSERYKRLVHSLWDDLPKPAAAAISFDLKMRGYAEAVWPDEFGAYLGVRVPTTRRTEPTLEFGNKNAEACRDARRQLLAEIPTCWKEDVGVEESVFAVSPAQLEEARAAIPRKPKAPTNILPKKGTKKRR</sequence>
<gene>
    <name evidence="2" type="primary">EDC3</name>
    <name evidence="2" type="ORF">MCUN1_000798</name>
</gene>